<keyword evidence="4" id="KW-1185">Reference proteome</keyword>
<feature type="region of interest" description="Disordered" evidence="1">
    <location>
        <begin position="119"/>
        <end position="165"/>
    </location>
</feature>
<name>A0AA89BIP0_9ASTE</name>
<dbReference type="InterPro" id="IPR005162">
    <property type="entry name" value="Retrotrans_gag_dom"/>
</dbReference>
<dbReference type="PANTHER" id="PTHR33223">
    <property type="entry name" value="CCHC-TYPE DOMAIN-CONTAINING PROTEIN"/>
    <property type="match status" value="1"/>
</dbReference>
<evidence type="ECO:0000256" key="1">
    <source>
        <dbReference type="SAM" id="MobiDB-lite"/>
    </source>
</evidence>
<evidence type="ECO:0000313" key="4">
    <source>
        <dbReference type="Proteomes" id="UP001188597"/>
    </source>
</evidence>
<comment type="caution">
    <text evidence="3">The sequence shown here is derived from an EMBL/GenBank/DDBJ whole genome shotgun (WGS) entry which is preliminary data.</text>
</comment>
<dbReference type="AlphaFoldDB" id="A0AA89BIP0"/>
<dbReference type="Proteomes" id="UP001188597">
    <property type="component" value="Unassembled WGS sequence"/>
</dbReference>
<dbReference type="Pfam" id="PF03732">
    <property type="entry name" value="Retrotrans_gag"/>
    <property type="match status" value="1"/>
</dbReference>
<dbReference type="PANTHER" id="PTHR33223:SF10">
    <property type="entry name" value="AMINOTRANSFERASE-LIKE PLANT MOBILE DOMAIN-CONTAINING PROTEIN"/>
    <property type="match status" value="1"/>
</dbReference>
<protein>
    <recommendedName>
        <fullName evidence="2">Retrotransposon gag domain-containing protein</fullName>
    </recommendedName>
</protein>
<sequence>MPQYDLDDGSGDPREHVYQFQTNILLLQVSDAVMCWAFPTTLRKAAHPWFKSLQLRSIHSFAQLFDLFQKHFVSSRTRRKNLASLLNVVQERNNESLSRMSALLDKANKYIHAEEYLETHKGHREDNGQEQEKRAREDSPRGGRGSKRSRRDERSHKEMFDMKNLTPLTADHCRFSMR</sequence>
<feature type="domain" description="Retrotransposon gag" evidence="2">
    <location>
        <begin position="38"/>
        <end position="108"/>
    </location>
</feature>
<feature type="compositionally biased region" description="Basic and acidic residues" evidence="1">
    <location>
        <begin position="119"/>
        <end position="141"/>
    </location>
</feature>
<proteinExistence type="predicted"/>
<dbReference type="EMBL" id="JAVXUP010000001">
    <property type="protein sequence ID" value="KAK3043785.1"/>
    <property type="molecule type" value="Genomic_DNA"/>
</dbReference>
<organism evidence="3 4">
    <name type="scientific">Escallonia herrerae</name>
    <dbReference type="NCBI Taxonomy" id="1293975"/>
    <lineage>
        <taxon>Eukaryota</taxon>
        <taxon>Viridiplantae</taxon>
        <taxon>Streptophyta</taxon>
        <taxon>Embryophyta</taxon>
        <taxon>Tracheophyta</taxon>
        <taxon>Spermatophyta</taxon>
        <taxon>Magnoliopsida</taxon>
        <taxon>eudicotyledons</taxon>
        <taxon>Gunneridae</taxon>
        <taxon>Pentapetalae</taxon>
        <taxon>asterids</taxon>
        <taxon>campanulids</taxon>
        <taxon>Escalloniales</taxon>
        <taxon>Escalloniaceae</taxon>
        <taxon>Escallonia</taxon>
    </lineage>
</organism>
<accession>A0AA89BIP0</accession>
<evidence type="ECO:0000259" key="2">
    <source>
        <dbReference type="Pfam" id="PF03732"/>
    </source>
</evidence>
<reference evidence="3" key="1">
    <citation type="submission" date="2022-12" db="EMBL/GenBank/DDBJ databases">
        <title>Draft genome assemblies for two species of Escallonia (Escalloniales).</title>
        <authorList>
            <person name="Chanderbali A."/>
            <person name="Dervinis C."/>
            <person name="Anghel I."/>
            <person name="Soltis D."/>
            <person name="Soltis P."/>
            <person name="Zapata F."/>
        </authorList>
    </citation>
    <scope>NUCLEOTIDE SEQUENCE</scope>
    <source>
        <strain evidence="3">UCBG64.0493</strain>
        <tissue evidence="3">Leaf</tissue>
    </source>
</reference>
<gene>
    <name evidence="3" type="ORF">RJ639_000484</name>
</gene>
<feature type="compositionally biased region" description="Basic and acidic residues" evidence="1">
    <location>
        <begin position="150"/>
        <end position="161"/>
    </location>
</feature>
<evidence type="ECO:0000313" key="3">
    <source>
        <dbReference type="EMBL" id="KAK3043785.1"/>
    </source>
</evidence>